<evidence type="ECO:0000313" key="4">
    <source>
        <dbReference type="Proteomes" id="UP000027222"/>
    </source>
</evidence>
<feature type="domain" description="DUF6533" evidence="2">
    <location>
        <begin position="23"/>
        <end position="84"/>
    </location>
</feature>
<name>A0A067TJU9_GALM3</name>
<feature type="transmembrane region" description="Helical" evidence="1">
    <location>
        <begin position="105"/>
        <end position="129"/>
    </location>
</feature>
<keyword evidence="4" id="KW-1185">Reference proteome</keyword>
<dbReference type="Proteomes" id="UP000027222">
    <property type="component" value="Unassembled WGS sequence"/>
</dbReference>
<keyword evidence="1" id="KW-0472">Membrane</keyword>
<gene>
    <name evidence="3" type="ORF">GALMADRAFT_150532</name>
</gene>
<feature type="transmembrane region" description="Helical" evidence="1">
    <location>
        <begin position="236"/>
        <end position="257"/>
    </location>
</feature>
<dbReference type="Pfam" id="PF20151">
    <property type="entry name" value="DUF6533"/>
    <property type="match status" value="1"/>
</dbReference>
<dbReference type="HOGENOM" id="CLU_035509_9_0_1"/>
<reference evidence="4" key="1">
    <citation type="journal article" date="2014" name="Proc. Natl. Acad. Sci. U.S.A.">
        <title>Extensive sampling of basidiomycete genomes demonstrates inadequacy of the white-rot/brown-rot paradigm for wood decay fungi.</title>
        <authorList>
            <person name="Riley R."/>
            <person name="Salamov A.A."/>
            <person name="Brown D.W."/>
            <person name="Nagy L.G."/>
            <person name="Floudas D."/>
            <person name="Held B.W."/>
            <person name="Levasseur A."/>
            <person name="Lombard V."/>
            <person name="Morin E."/>
            <person name="Otillar R."/>
            <person name="Lindquist E.A."/>
            <person name="Sun H."/>
            <person name="LaButti K.M."/>
            <person name="Schmutz J."/>
            <person name="Jabbour D."/>
            <person name="Luo H."/>
            <person name="Baker S.E."/>
            <person name="Pisabarro A.G."/>
            <person name="Walton J.D."/>
            <person name="Blanchette R.A."/>
            <person name="Henrissat B."/>
            <person name="Martin F."/>
            <person name="Cullen D."/>
            <person name="Hibbett D.S."/>
            <person name="Grigoriev I.V."/>
        </authorList>
    </citation>
    <scope>NUCLEOTIDE SEQUENCE [LARGE SCALE GENOMIC DNA]</scope>
    <source>
        <strain evidence="4">CBS 339.88</strain>
    </source>
</reference>
<evidence type="ECO:0000256" key="1">
    <source>
        <dbReference type="SAM" id="Phobius"/>
    </source>
</evidence>
<protein>
    <recommendedName>
        <fullName evidence="2">DUF6533 domain-containing protein</fullName>
    </recommendedName>
</protein>
<organism evidence="3 4">
    <name type="scientific">Galerina marginata (strain CBS 339.88)</name>
    <dbReference type="NCBI Taxonomy" id="685588"/>
    <lineage>
        <taxon>Eukaryota</taxon>
        <taxon>Fungi</taxon>
        <taxon>Dikarya</taxon>
        <taxon>Basidiomycota</taxon>
        <taxon>Agaricomycotina</taxon>
        <taxon>Agaricomycetes</taxon>
        <taxon>Agaricomycetidae</taxon>
        <taxon>Agaricales</taxon>
        <taxon>Agaricineae</taxon>
        <taxon>Strophariaceae</taxon>
        <taxon>Galerina</taxon>
    </lineage>
</organism>
<evidence type="ECO:0000259" key="2">
    <source>
        <dbReference type="Pfam" id="PF20151"/>
    </source>
</evidence>
<dbReference type="AlphaFoldDB" id="A0A067TJU9"/>
<dbReference type="InterPro" id="IPR045340">
    <property type="entry name" value="DUF6533"/>
</dbReference>
<feature type="transmembrane region" description="Helical" evidence="1">
    <location>
        <begin position="73"/>
        <end position="93"/>
    </location>
</feature>
<dbReference type="OrthoDB" id="3349377at2759"/>
<feature type="transmembrane region" description="Helical" evidence="1">
    <location>
        <begin position="193"/>
        <end position="215"/>
    </location>
</feature>
<dbReference type="EMBL" id="KL142368">
    <property type="protein sequence ID" value="KDR83416.1"/>
    <property type="molecule type" value="Genomic_DNA"/>
</dbReference>
<sequence>MRSDPADLHEILWLSRLLSYGWASATTLLWYDTLLTLPAEVTYIWRFAERSSTWIMNDGLTAEFSSGWSLPKLLYLFVRYWSLFIATLSAAVFSRVQHSILRCQLFVWFSVTIGGSLVMLFVIDVILFLRLHALYGQNVKVFWVLVALNTVNVVMQVYVLVNVGIKATKATFLAPPGAPLLGCLSNPDLSSTLFAWVSGIALAVFYFVMMMAKFYQSVVDARRVRVRVRLPPLMKAFVRDGTVYFLLFVVVILSGALDSFLATGPLVSFYLPWSLFAYVVAATRLILNLRAAAYVDGPTLGDTFFRALETRLAFDRSYANPS</sequence>
<keyword evidence="1" id="KW-1133">Transmembrane helix</keyword>
<proteinExistence type="predicted"/>
<accession>A0A067TJU9</accession>
<keyword evidence="1" id="KW-0812">Transmembrane</keyword>
<evidence type="ECO:0000313" key="3">
    <source>
        <dbReference type="EMBL" id="KDR83416.1"/>
    </source>
</evidence>
<feature type="transmembrane region" description="Helical" evidence="1">
    <location>
        <begin position="141"/>
        <end position="163"/>
    </location>
</feature>
<feature type="transmembrane region" description="Helical" evidence="1">
    <location>
        <begin position="269"/>
        <end position="287"/>
    </location>
</feature>